<gene>
    <name evidence="1" type="ORF">B0F87_106150</name>
</gene>
<comment type="caution">
    <text evidence="1">The sequence shown here is derived from an EMBL/GenBank/DDBJ whole genome shotgun (WGS) entry which is preliminary data.</text>
</comment>
<reference evidence="1 2" key="1">
    <citation type="submission" date="2018-02" db="EMBL/GenBank/DDBJ databases">
        <title>Subsurface microbial communities from deep shales in Ohio and West Virginia, USA.</title>
        <authorList>
            <person name="Wrighton K."/>
        </authorList>
    </citation>
    <scope>NUCLEOTIDE SEQUENCE [LARGE SCALE GENOMIC DNA]</scope>
    <source>
        <strain evidence="1 2">OWC-DMM</strain>
    </source>
</reference>
<name>A0A2S6HCX8_9GAMM</name>
<protein>
    <submittedName>
        <fullName evidence="1">Uncharacterized protein</fullName>
    </submittedName>
</protein>
<evidence type="ECO:0000313" key="2">
    <source>
        <dbReference type="Proteomes" id="UP000240010"/>
    </source>
</evidence>
<dbReference type="AlphaFoldDB" id="A0A2S6HCX8"/>
<dbReference type="Pfam" id="PF18928">
    <property type="entry name" value="DUF5677"/>
    <property type="match status" value="1"/>
</dbReference>
<dbReference type="Proteomes" id="UP000240010">
    <property type="component" value="Unassembled WGS sequence"/>
</dbReference>
<evidence type="ECO:0000313" key="1">
    <source>
        <dbReference type="EMBL" id="PPK75302.1"/>
    </source>
</evidence>
<accession>A0A2S6HCX8</accession>
<sequence>MFGLQELFDKKIEQMFQPHILGVRILENELGKIGITINDKQRSNLENQFKNADKDSLIFNFSDDQLEKANFSSEEELKLRLQSILDNFGESIKRFSEKLDETMEVLILSVVDKMALSVNSTLEQRMMDMLEDQEAIHYGFGEGIHEVWGNALGLLQGLIVISDEAAQGYLTRSDKYSNDDIDIAQDVLLRIHAKSNQIAKEILTLLRSGFADGAQARWRSLHELAVVSCFIAHHGDEVAVRYIEHEAVEIHKASIEYNKYYIRLGATEISQEEMSIIKDDYDALIEKYGKNYGSDYGWASEAMGLKKPTFRDIELAVELDHYRPYYKAASANIHANPAGVLSRLGLFPEEDILLAGPSNIGLCEPAQSTIISLTQITTSLLTYNANIDFLVVCKAMSEYGKKAEKTFIEIERKICEQRNA</sequence>
<proteinExistence type="predicted"/>
<dbReference type="InterPro" id="IPR043733">
    <property type="entry name" value="DUF5677"/>
</dbReference>
<organism evidence="1 2">
    <name type="scientific">Methylobacter tundripaludum</name>
    <dbReference type="NCBI Taxonomy" id="173365"/>
    <lineage>
        <taxon>Bacteria</taxon>
        <taxon>Pseudomonadati</taxon>
        <taxon>Pseudomonadota</taxon>
        <taxon>Gammaproteobacteria</taxon>
        <taxon>Methylococcales</taxon>
        <taxon>Methylococcaceae</taxon>
        <taxon>Methylobacter</taxon>
    </lineage>
</organism>
<dbReference type="EMBL" id="PTIZ01000006">
    <property type="protein sequence ID" value="PPK75302.1"/>
    <property type="molecule type" value="Genomic_DNA"/>
</dbReference>